<keyword evidence="12" id="KW-1185">Reference proteome</keyword>
<evidence type="ECO:0000256" key="4">
    <source>
        <dbReference type="ARBA" id="ARBA00022823"/>
    </source>
</evidence>
<dbReference type="PANTHER" id="PTHR23151:SF90">
    <property type="entry name" value="DIHYDROLIPOYLLYSINE-RESIDUE ACETYLTRANSFERASE COMPONENT OF PYRUVATE DEHYDROGENASE COMPLEX, MITOCHONDRIAL-RELATED"/>
    <property type="match status" value="1"/>
</dbReference>
<dbReference type="RefSeq" id="WP_198158999.1">
    <property type="nucleotide sequence ID" value="NZ_CP018839.1"/>
</dbReference>
<dbReference type="Gene3D" id="4.10.320.10">
    <property type="entry name" value="E3-binding domain"/>
    <property type="match status" value="1"/>
</dbReference>
<evidence type="ECO:0000313" key="12">
    <source>
        <dbReference type="Proteomes" id="UP000185739"/>
    </source>
</evidence>
<evidence type="ECO:0000313" key="11">
    <source>
        <dbReference type="EMBL" id="APR04340.1"/>
    </source>
</evidence>
<feature type="domain" description="Lipoyl-binding" evidence="9">
    <location>
        <begin position="1"/>
        <end position="72"/>
    </location>
</feature>
<dbReference type="NCBIfam" id="TIGR01349">
    <property type="entry name" value="PDHac_trf_mito"/>
    <property type="match status" value="1"/>
</dbReference>
<dbReference type="STRING" id="96773.Tchl_1481"/>
<evidence type="ECO:0000256" key="7">
    <source>
        <dbReference type="ARBA" id="ARBA00048370"/>
    </source>
</evidence>
<evidence type="ECO:0000256" key="5">
    <source>
        <dbReference type="ARBA" id="ARBA00023315"/>
    </source>
</evidence>
<dbReference type="PANTHER" id="PTHR23151">
    <property type="entry name" value="DIHYDROLIPOAMIDE ACETYL/SUCCINYL-TRANSFERASE-RELATED"/>
    <property type="match status" value="1"/>
</dbReference>
<dbReference type="InterPro" id="IPR023213">
    <property type="entry name" value="CAT-like_dom_sf"/>
</dbReference>
<feature type="domain" description="Peripheral subunit-binding (PSBD)" evidence="10">
    <location>
        <begin position="127"/>
        <end position="164"/>
    </location>
</feature>
<protein>
    <recommendedName>
        <fullName evidence="8">Acetyltransferase component of pyruvate dehydrogenase complex</fullName>
        <ecNumber evidence="8">2.3.1.12</ecNumber>
    </recommendedName>
</protein>
<dbReference type="InterPro" id="IPR001078">
    <property type="entry name" value="2-oxoacid_DH_actylTfrase"/>
</dbReference>
<dbReference type="PROSITE" id="PS51826">
    <property type="entry name" value="PSBD"/>
    <property type="match status" value="1"/>
</dbReference>
<dbReference type="AlphaFoldDB" id="A0A1L6FCE0"/>
<dbReference type="Proteomes" id="UP000185739">
    <property type="component" value="Chromosome"/>
</dbReference>
<comment type="catalytic activity">
    <reaction evidence="7 8">
        <text>N(6)-[(R)-dihydrolipoyl]-L-lysyl-[protein] + acetyl-CoA = N(6)-[(R)-S(8)-acetyldihydrolipoyl]-L-lysyl-[protein] + CoA</text>
        <dbReference type="Rhea" id="RHEA:17017"/>
        <dbReference type="Rhea" id="RHEA-COMP:10475"/>
        <dbReference type="Rhea" id="RHEA-COMP:10478"/>
        <dbReference type="ChEBI" id="CHEBI:57287"/>
        <dbReference type="ChEBI" id="CHEBI:57288"/>
        <dbReference type="ChEBI" id="CHEBI:83100"/>
        <dbReference type="ChEBI" id="CHEBI:83111"/>
        <dbReference type="EC" id="2.3.1.12"/>
    </reaction>
</comment>
<reference evidence="11 12" key="1">
    <citation type="submission" date="2016-12" db="EMBL/GenBank/DDBJ databases">
        <title>Complete genome sequence of Thauera chlorobenzoica, a Betaproteobacterium degrading haloaromatics anaerobically to CO2 and halides.</title>
        <authorList>
            <person name="Goris T."/>
            <person name="Mergelsberg M."/>
            <person name="Boll M."/>
        </authorList>
    </citation>
    <scope>NUCLEOTIDE SEQUENCE [LARGE SCALE GENOMIC DNA]</scope>
    <source>
        <strain evidence="11 12">3CB1</strain>
    </source>
</reference>
<dbReference type="Pfam" id="PF02817">
    <property type="entry name" value="E3_binding"/>
    <property type="match status" value="1"/>
</dbReference>
<comment type="function">
    <text evidence="6">The pyruvate dehydrogenase complex catalyzes the overall conversion of pyruvate to acetyl-CoA and CO(2). It contains multiple copies of three enzymatic components: pyruvate dehydrogenase (E1), dihydrolipoamide acetyltransferase (E2) and lipoamide dehydrogenase (E3).</text>
</comment>
<keyword evidence="5 8" id="KW-0012">Acyltransferase</keyword>
<evidence type="ECO:0000256" key="3">
    <source>
        <dbReference type="ARBA" id="ARBA00022679"/>
    </source>
</evidence>
<evidence type="ECO:0000256" key="2">
    <source>
        <dbReference type="ARBA" id="ARBA00011484"/>
    </source>
</evidence>
<dbReference type="SUPFAM" id="SSF51230">
    <property type="entry name" value="Single hybrid motif"/>
    <property type="match status" value="1"/>
</dbReference>
<gene>
    <name evidence="11" type="ORF">Tchl_1481</name>
</gene>
<dbReference type="InterPro" id="IPR006257">
    <property type="entry name" value="LAT1"/>
</dbReference>
<evidence type="ECO:0000256" key="6">
    <source>
        <dbReference type="ARBA" id="ARBA00025211"/>
    </source>
</evidence>
<dbReference type="KEGG" id="tcl:Tchl_1481"/>
<dbReference type="SUPFAM" id="SSF52777">
    <property type="entry name" value="CoA-dependent acyltransferases"/>
    <property type="match status" value="1"/>
</dbReference>
<keyword evidence="3 8" id="KW-0808">Transferase</keyword>
<organism evidence="11 12">
    <name type="scientific">Thauera chlorobenzoica</name>
    <dbReference type="NCBI Taxonomy" id="96773"/>
    <lineage>
        <taxon>Bacteria</taxon>
        <taxon>Pseudomonadati</taxon>
        <taxon>Pseudomonadota</taxon>
        <taxon>Betaproteobacteria</taxon>
        <taxon>Rhodocyclales</taxon>
        <taxon>Zoogloeaceae</taxon>
        <taxon>Thauera</taxon>
    </lineage>
</organism>
<dbReference type="GO" id="GO:0006086">
    <property type="term" value="P:pyruvate decarboxylation to acetyl-CoA"/>
    <property type="evidence" value="ECO:0007669"/>
    <property type="project" value="InterPro"/>
</dbReference>
<evidence type="ECO:0000259" key="9">
    <source>
        <dbReference type="PROSITE" id="PS50968"/>
    </source>
</evidence>
<dbReference type="Pfam" id="PF00198">
    <property type="entry name" value="2-oxoacid_dh"/>
    <property type="match status" value="1"/>
</dbReference>
<dbReference type="InterPro" id="IPR036625">
    <property type="entry name" value="E3-bd_dom_sf"/>
</dbReference>
<dbReference type="Pfam" id="PF00364">
    <property type="entry name" value="Biotin_lipoyl"/>
    <property type="match status" value="1"/>
</dbReference>
<dbReference type="PROSITE" id="PS50968">
    <property type="entry name" value="BIOTINYL_LIPOYL"/>
    <property type="match status" value="1"/>
</dbReference>
<dbReference type="GO" id="GO:0004742">
    <property type="term" value="F:dihydrolipoyllysine-residue acetyltransferase activity"/>
    <property type="evidence" value="ECO:0007669"/>
    <property type="project" value="UniProtKB-UniRule"/>
</dbReference>
<evidence type="ECO:0000256" key="8">
    <source>
        <dbReference type="RuleBase" id="RU361137"/>
    </source>
</evidence>
<dbReference type="FunFam" id="3.30.559.10:FF:000003">
    <property type="entry name" value="Acetyltransferase component of pyruvate dehydrogenase complex"/>
    <property type="match status" value="1"/>
</dbReference>
<keyword evidence="4 8" id="KW-0450">Lipoyl</keyword>
<comment type="similarity">
    <text evidence="1 8">Belongs to the 2-oxoacid dehydrogenase family.</text>
</comment>
<dbReference type="Gene3D" id="3.30.559.10">
    <property type="entry name" value="Chloramphenicol acetyltransferase-like domain"/>
    <property type="match status" value="1"/>
</dbReference>
<evidence type="ECO:0000259" key="10">
    <source>
        <dbReference type="PROSITE" id="PS51826"/>
    </source>
</evidence>
<dbReference type="InterPro" id="IPR000089">
    <property type="entry name" value="Biotin_lipoyl"/>
</dbReference>
<dbReference type="SUPFAM" id="SSF47005">
    <property type="entry name" value="Peripheral subunit-binding domain of 2-oxo acid dehydrogenase complex"/>
    <property type="match status" value="1"/>
</dbReference>
<dbReference type="CDD" id="cd06849">
    <property type="entry name" value="lipoyl_domain"/>
    <property type="match status" value="1"/>
</dbReference>
<dbReference type="InterPro" id="IPR004167">
    <property type="entry name" value="PSBD"/>
</dbReference>
<dbReference type="GO" id="GO:0045254">
    <property type="term" value="C:pyruvate dehydrogenase complex"/>
    <property type="evidence" value="ECO:0007669"/>
    <property type="project" value="UniProtKB-UniRule"/>
</dbReference>
<comment type="cofactor">
    <cofactor evidence="8">
        <name>(R)-lipoate</name>
        <dbReference type="ChEBI" id="CHEBI:83088"/>
    </cofactor>
    <text evidence="8">Binds 1 lipoyl cofactor covalently.</text>
</comment>
<proteinExistence type="inferred from homology"/>
<name>A0A1L6FCE0_9RHOO</name>
<evidence type="ECO:0000256" key="1">
    <source>
        <dbReference type="ARBA" id="ARBA00007317"/>
    </source>
</evidence>
<dbReference type="InterPro" id="IPR011053">
    <property type="entry name" value="Single_hybrid_motif"/>
</dbReference>
<dbReference type="EC" id="2.3.1.12" evidence="8"/>
<dbReference type="Gene3D" id="2.40.50.100">
    <property type="match status" value="1"/>
</dbReference>
<comment type="subunit">
    <text evidence="2">Forms a 24-polypeptide structural core with octahedral symmetry.</text>
</comment>
<dbReference type="EMBL" id="CP018839">
    <property type="protein sequence ID" value="APR04340.1"/>
    <property type="molecule type" value="Genomic_DNA"/>
</dbReference>
<sequence length="441" mass="44680">MPSTGASMSEGSILRWLKQEGEAVERGEALFEIETDKAVAEAPAPACGILGRILAAGGSEGIKVDSVVGLIAVDGEDPATLAAAVPAGATPVGSAPAASPAAAAPAPAAAATAAGEASPAAAHGRIPASPLARRLARETGVDLSVVRGRGPHGRVLRADVESAARQAAEVLVPSAALAPGRTAPLPAATVAAAGTAAPSAAGAAFEDIPHSAMRRVIAQRLGEAKRTVPHFYLSLDCTVDALLALRAQLNAQLDAQLDAQVGAHPGGGKLSVNDFIVKAVALALRRVPGCNAAWTEAAIRRFAEVDVAVAVATPGGLITPIVRHADDKSLGTLSAELRALAGRAREGRLKPEEYQGGGFTVSNLGMYGIREFAAIINPPQACILAVGACEPRPVVRDGSLAVATLMSCTLSVDHRVVDGALAAEFLAEFRRLIENPLAILV</sequence>
<accession>A0A1L6FCE0</accession>
<dbReference type="InterPro" id="IPR045257">
    <property type="entry name" value="E2/Pdx1"/>
</dbReference>